<reference evidence="13 14" key="1">
    <citation type="submission" date="2018-04" db="EMBL/GenBank/DDBJ databases">
        <authorList>
            <person name="Zhang X."/>
            <person name="Yuan J."/>
            <person name="Li F."/>
            <person name="Xiang J."/>
        </authorList>
    </citation>
    <scope>NUCLEOTIDE SEQUENCE [LARGE SCALE GENOMIC DNA]</scope>
    <source>
        <tissue evidence="13">Muscle</tissue>
    </source>
</reference>
<dbReference type="InterPro" id="IPR013098">
    <property type="entry name" value="Ig_I-set"/>
</dbReference>
<comment type="subcellular location">
    <subcellularLocation>
        <location evidence="1">Membrane</location>
        <topology evidence="1">Single-pass membrane protein</topology>
    </subcellularLocation>
</comment>
<keyword evidence="7" id="KW-0472">Membrane</keyword>
<dbReference type="PANTHER" id="PTHR24369:SF211">
    <property type="entry name" value="LEUCINE-RICH REPEAT-CONTAINING PROTEIN 15-LIKE"/>
    <property type="match status" value="1"/>
</dbReference>
<organism evidence="13 14">
    <name type="scientific">Penaeus vannamei</name>
    <name type="common">Whiteleg shrimp</name>
    <name type="synonym">Litopenaeus vannamei</name>
    <dbReference type="NCBI Taxonomy" id="6689"/>
    <lineage>
        <taxon>Eukaryota</taxon>
        <taxon>Metazoa</taxon>
        <taxon>Ecdysozoa</taxon>
        <taxon>Arthropoda</taxon>
        <taxon>Crustacea</taxon>
        <taxon>Multicrustacea</taxon>
        <taxon>Malacostraca</taxon>
        <taxon>Eumalacostraca</taxon>
        <taxon>Eucarida</taxon>
        <taxon>Decapoda</taxon>
        <taxon>Dendrobranchiata</taxon>
        <taxon>Penaeoidea</taxon>
        <taxon>Penaeidae</taxon>
        <taxon>Penaeus</taxon>
    </lineage>
</organism>
<keyword evidence="3" id="KW-0812">Transmembrane</keyword>
<dbReference type="SUPFAM" id="SSF52058">
    <property type="entry name" value="L domain-like"/>
    <property type="match status" value="1"/>
</dbReference>
<dbReference type="EMBL" id="QCYY01001781">
    <property type="protein sequence ID" value="ROT75367.1"/>
    <property type="molecule type" value="Genomic_DNA"/>
</dbReference>
<feature type="signal peptide" evidence="11">
    <location>
        <begin position="1"/>
        <end position="35"/>
    </location>
</feature>
<dbReference type="Gene3D" id="3.80.10.10">
    <property type="entry name" value="Ribonuclease Inhibitor"/>
    <property type="match status" value="2"/>
</dbReference>
<evidence type="ECO:0000313" key="14">
    <source>
        <dbReference type="Proteomes" id="UP000283509"/>
    </source>
</evidence>
<dbReference type="SMART" id="SM00082">
    <property type="entry name" value="LRRCT"/>
    <property type="match status" value="1"/>
</dbReference>
<dbReference type="FunFam" id="3.80.10.10:FF:000082">
    <property type="entry name" value="Leucine-rich repeat-containing 24"/>
    <property type="match status" value="1"/>
</dbReference>
<dbReference type="Gene3D" id="2.60.40.10">
    <property type="entry name" value="Immunoglobulins"/>
    <property type="match status" value="1"/>
</dbReference>
<reference evidence="13 14" key="2">
    <citation type="submission" date="2019-01" db="EMBL/GenBank/DDBJ databases">
        <title>The decoding of complex shrimp genome reveals the adaptation for benthos swimmer, frequently molting mechanism and breeding impact on genome.</title>
        <authorList>
            <person name="Sun Y."/>
            <person name="Gao Y."/>
            <person name="Yu Y."/>
        </authorList>
    </citation>
    <scope>NUCLEOTIDE SEQUENCE [LARGE SCALE GENOMIC DNA]</scope>
    <source>
        <tissue evidence="13">Muscle</tissue>
    </source>
</reference>
<dbReference type="InterPro" id="IPR007110">
    <property type="entry name" value="Ig-like_dom"/>
</dbReference>
<dbReference type="GO" id="GO:0005886">
    <property type="term" value="C:plasma membrane"/>
    <property type="evidence" value="ECO:0007669"/>
    <property type="project" value="TreeGrafter"/>
</dbReference>
<keyword evidence="8" id="KW-1015">Disulfide bond</keyword>
<dbReference type="SMART" id="SM00369">
    <property type="entry name" value="LRR_TYP"/>
    <property type="match status" value="6"/>
</dbReference>
<dbReference type="PROSITE" id="PS50835">
    <property type="entry name" value="IG_LIKE"/>
    <property type="match status" value="1"/>
</dbReference>
<evidence type="ECO:0000256" key="11">
    <source>
        <dbReference type="SAM" id="SignalP"/>
    </source>
</evidence>
<dbReference type="OrthoDB" id="643377at2759"/>
<evidence type="ECO:0000256" key="8">
    <source>
        <dbReference type="ARBA" id="ARBA00023157"/>
    </source>
</evidence>
<dbReference type="Proteomes" id="UP000283509">
    <property type="component" value="Unassembled WGS sequence"/>
</dbReference>
<dbReference type="AlphaFoldDB" id="A0A3R7M945"/>
<dbReference type="Pfam" id="PF13855">
    <property type="entry name" value="LRR_8"/>
    <property type="match status" value="1"/>
</dbReference>
<dbReference type="InterPro" id="IPR036179">
    <property type="entry name" value="Ig-like_dom_sf"/>
</dbReference>
<feature type="chain" id="PRO_5018566960" description="Ig-like domain-containing protein" evidence="11">
    <location>
        <begin position="36"/>
        <end position="942"/>
    </location>
</feature>
<evidence type="ECO:0000256" key="3">
    <source>
        <dbReference type="ARBA" id="ARBA00022692"/>
    </source>
</evidence>
<dbReference type="InterPro" id="IPR003599">
    <property type="entry name" value="Ig_sub"/>
</dbReference>
<dbReference type="Pfam" id="PF07679">
    <property type="entry name" value="I-set"/>
    <property type="match status" value="1"/>
</dbReference>
<evidence type="ECO:0000313" key="13">
    <source>
        <dbReference type="EMBL" id="ROT75367.1"/>
    </source>
</evidence>
<comment type="caution">
    <text evidence="13">The sequence shown here is derived from an EMBL/GenBank/DDBJ whole genome shotgun (WGS) entry which is preliminary data.</text>
</comment>
<evidence type="ECO:0000256" key="9">
    <source>
        <dbReference type="ARBA" id="ARBA00023180"/>
    </source>
</evidence>
<name>A0A3R7M945_PENVA</name>
<feature type="compositionally biased region" description="Low complexity" evidence="10">
    <location>
        <begin position="869"/>
        <end position="884"/>
    </location>
</feature>
<dbReference type="InterPro" id="IPR013783">
    <property type="entry name" value="Ig-like_fold"/>
</dbReference>
<protein>
    <recommendedName>
        <fullName evidence="12">Ig-like domain-containing protein</fullName>
    </recommendedName>
</protein>
<feature type="compositionally biased region" description="Polar residues" evidence="10">
    <location>
        <begin position="616"/>
        <end position="635"/>
    </location>
</feature>
<dbReference type="InterPro" id="IPR003598">
    <property type="entry name" value="Ig_sub2"/>
</dbReference>
<dbReference type="STRING" id="6689.A0A3R7M945"/>
<keyword evidence="6" id="KW-1133">Transmembrane helix</keyword>
<feature type="domain" description="Ig-like" evidence="12">
    <location>
        <begin position="275"/>
        <end position="374"/>
    </location>
</feature>
<dbReference type="InterPro" id="IPR032675">
    <property type="entry name" value="LRR_dom_sf"/>
</dbReference>
<keyword evidence="14" id="KW-1185">Reference proteome</keyword>
<evidence type="ECO:0000256" key="4">
    <source>
        <dbReference type="ARBA" id="ARBA00022729"/>
    </source>
</evidence>
<proteinExistence type="predicted"/>
<keyword evidence="5" id="KW-0677">Repeat</keyword>
<dbReference type="InterPro" id="IPR001611">
    <property type="entry name" value="Leu-rich_rpt"/>
</dbReference>
<evidence type="ECO:0000256" key="1">
    <source>
        <dbReference type="ARBA" id="ARBA00004167"/>
    </source>
</evidence>
<keyword evidence="2" id="KW-0433">Leucine-rich repeat</keyword>
<dbReference type="SMART" id="SM00408">
    <property type="entry name" value="IGc2"/>
    <property type="match status" value="1"/>
</dbReference>
<feature type="region of interest" description="Disordered" evidence="10">
    <location>
        <begin position="475"/>
        <end position="508"/>
    </location>
</feature>
<dbReference type="PROSITE" id="PS51450">
    <property type="entry name" value="LRR"/>
    <property type="match status" value="1"/>
</dbReference>
<evidence type="ECO:0000256" key="5">
    <source>
        <dbReference type="ARBA" id="ARBA00022737"/>
    </source>
</evidence>
<evidence type="ECO:0000256" key="10">
    <source>
        <dbReference type="SAM" id="MobiDB-lite"/>
    </source>
</evidence>
<feature type="compositionally biased region" description="Basic residues" evidence="10">
    <location>
        <begin position="893"/>
        <end position="917"/>
    </location>
</feature>
<dbReference type="SMART" id="SM00409">
    <property type="entry name" value="IG"/>
    <property type="match status" value="1"/>
</dbReference>
<evidence type="ECO:0000259" key="12">
    <source>
        <dbReference type="PROSITE" id="PS50835"/>
    </source>
</evidence>
<dbReference type="InterPro" id="IPR050541">
    <property type="entry name" value="LRR_TM_domain-containing"/>
</dbReference>
<evidence type="ECO:0000256" key="7">
    <source>
        <dbReference type="ARBA" id="ARBA00023136"/>
    </source>
</evidence>
<feature type="region of interest" description="Disordered" evidence="10">
    <location>
        <begin position="854"/>
        <end position="942"/>
    </location>
</feature>
<gene>
    <name evidence="13" type="ORF">C7M84_006098</name>
</gene>
<feature type="compositionally biased region" description="Polar residues" evidence="10">
    <location>
        <begin position="477"/>
        <end position="486"/>
    </location>
</feature>
<evidence type="ECO:0000256" key="6">
    <source>
        <dbReference type="ARBA" id="ARBA00022989"/>
    </source>
</evidence>
<accession>A0A3R7M945</accession>
<keyword evidence="9" id="KW-0325">Glycoprotein</keyword>
<dbReference type="PANTHER" id="PTHR24369">
    <property type="entry name" value="ANTIGEN BSP, PUTATIVE-RELATED"/>
    <property type="match status" value="1"/>
</dbReference>
<keyword evidence="4 11" id="KW-0732">Signal</keyword>
<dbReference type="SUPFAM" id="SSF48726">
    <property type="entry name" value="Immunoglobulin"/>
    <property type="match status" value="1"/>
</dbReference>
<dbReference type="InterPro" id="IPR003591">
    <property type="entry name" value="Leu-rich_rpt_typical-subtyp"/>
</dbReference>
<dbReference type="CDD" id="cd00096">
    <property type="entry name" value="Ig"/>
    <property type="match status" value="1"/>
</dbReference>
<feature type="region of interest" description="Disordered" evidence="10">
    <location>
        <begin position="597"/>
        <end position="640"/>
    </location>
</feature>
<sequence length="942" mass="103937">MSKPQGSRSPLYQPRTRAVLAWACMWAWVVLEVSAECPKVCECKYRGGKELVVCRNAHFIDIPRGLPPSTQVLDLRHNNLKILPRDAFVYSGLVNLHKVWLNYCKLMWLEDGAFRKVANVLELDLSNNKLRSVPSGALKDLGRLRELRIADNDLSTIADSAFKYSLSLVQLDLSQNRIATIEPGAIMILKNLEVLNIADNKLIALDGNELRPLSLLSVIRLEGNPWHCDCHLRSLRQWFYDRSMAASVPPSCSKPRWLMGRDWQLLENEEFICVPKVTAVAPRVLAAYGENVSLLCNVETEVETTIFWLFGDSPVYNASEVEQYEVSELLAPNNTTYISNFTITDIAPEDQGVYRCVAENRAGRGETNFTVQVSHEVAEVRVANIEETSYMTEGLLGGIATSVSVLLLACSLLYCKFRSARVREPEPKVEESPEPQSSTCDAQHKFAGYHIIPSCDSEEAQAPRDAEVQQAWACREVSSSDSSRPTEVSIEPGLMQDPSPQGPSALAMPPSSVSFVQIPKMEAAYTLNLPEERGRWKNFTCGNRMCGRSVSQASLRDSEQYPDLLDLPHSQLTQLQNQPQQLHAIQTQDGVELQTTNPAFCTRPRTRSDAVCRSASVRQTSSTQASPQNTQQDPSDYSEAASNAYAHAHAHLPMSSHQCLPTPPMLESHDQRALRQLVASQRTDCTPAGGACKHADTADPYHFEYHAAQLEKFLQEYRCLQAQLLHMKQSYEAHKRAGSMPRLDCCSQVGEGAQASPVPALPKEVCCACTAHSPFVGHPPEGAEKAPQAASVVPGYPGGQQLSSPCGFAAESDVPQAVPCGYAGPSGMPAVCPAGYADSPTLPAVRKATVAFADPPCPRASTRARWACPRRSTAPRTRSTQSLPPRTPAARPPPRRSPRLARARSRTPTRPPRRRPPRGSPLRPQSQARRRRRRPPSPTRSP</sequence>
<dbReference type="InterPro" id="IPR000483">
    <property type="entry name" value="Cys-rich_flank_reg_C"/>
</dbReference>
<evidence type="ECO:0000256" key="2">
    <source>
        <dbReference type="ARBA" id="ARBA00022614"/>
    </source>
</evidence>